<organism evidence="1 2">
    <name type="scientific">Zizania palustris</name>
    <name type="common">Northern wild rice</name>
    <dbReference type="NCBI Taxonomy" id="103762"/>
    <lineage>
        <taxon>Eukaryota</taxon>
        <taxon>Viridiplantae</taxon>
        <taxon>Streptophyta</taxon>
        <taxon>Embryophyta</taxon>
        <taxon>Tracheophyta</taxon>
        <taxon>Spermatophyta</taxon>
        <taxon>Magnoliopsida</taxon>
        <taxon>Liliopsida</taxon>
        <taxon>Poales</taxon>
        <taxon>Poaceae</taxon>
        <taxon>BOP clade</taxon>
        <taxon>Oryzoideae</taxon>
        <taxon>Oryzeae</taxon>
        <taxon>Zizaniinae</taxon>
        <taxon>Zizania</taxon>
    </lineage>
</organism>
<name>A0A8J5RCF0_ZIZPA</name>
<accession>A0A8J5RCF0</accession>
<sequence length="72" mass="7586">MRSTSIAPESLLLSMRPDEGSGWWRLREVGLWAVGDPSSGWLRATRDLGSRWLRAAGALGGVAGSPSDGGFG</sequence>
<reference evidence="1" key="1">
    <citation type="journal article" date="2021" name="bioRxiv">
        <title>Whole Genome Assembly and Annotation of Northern Wild Rice, Zizania palustris L., Supports a Whole Genome Duplication in the Zizania Genus.</title>
        <authorList>
            <person name="Haas M."/>
            <person name="Kono T."/>
            <person name="Macchietto M."/>
            <person name="Millas R."/>
            <person name="McGilp L."/>
            <person name="Shao M."/>
            <person name="Duquette J."/>
            <person name="Hirsch C.N."/>
            <person name="Kimball J."/>
        </authorList>
    </citation>
    <scope>NUCLEOTIDE SEQUENCE</scope>
    <source>
        <tissue evidence="1">Fresh leaf tissue</tissue>
    </source>
</reference>
<protein>
    <submittedName>
        <fullName evidence="1">Uncharacterized protein</fullName>
    </submittedName>
</protein>
<dbReference type="Proteomes" id="UP000729402">
    <property type="component" value="Unassembled WGS sequence"/>
</dbReference>
<dbReference type="AlphaFoldDB" id="A0A8J5RCF0"/>
<proteinExistence type="predicted"/>
<reference evidence="1" key="2">
    <citation type="submission" date="2021-02" db="EMBL/GenBank/DDBJ databases">
        <authorList>
            <person name="Kimball J.A."/>
            <person name="Haas M.W."/>
            <person name="Macchietto M."/>
            <person name="Kono T."/>
            <person name="Duquette J."/>
            <person name="Shao M."/>
        </authorList>
    </citation>
    <scope>NUCLEOTIDE SEQUENCE</scope>
    <source>
        <tissue evidence="1">Fresh leaf tissue</tissue>
    </source>
</reference>
<keyword evidence="2" id="KW-1185">Reference proteome</keyword>
<gene>
    <name evidence="1" type="ORF">GUJ93_ZPchr0008g14171</name>
</gene>
<evidence type="ECO:0000313" key="2">
    <source>
        <dbReference type="Proteomes" id="UP000729402"/>
    </source>
</evidence>
<evidence type="ECO:0000313" key="1">
    <source>
        <dbReference type="EMBL" id="KAG8046992.1"/>
    </source>
</evidence>
<dbReference type="EMBL" id="JAAALK010000290">
    <property type="protein sequence ID" value="KAG8046992.1"/>
    <property type="molecule type" value="Genomic_DNA"/>
</dbReference>
<comment type="caution">
    <text evidence="1">The sequence shown here is derived from an EMBL/GenBank/DDBJ whole genome shotgun (WGS) entry which is preliminary data.</text>
</comment>